<dbReference type="InterPro" id="IPR045781">
    <property type="entry name" value="SxtJ"/>
</dbReference>
<dbReference type="EMBL" id="BLVP01000006">
    <property type="protein sequence ID" value="GFM36490.1"/>
    <property type="molecule type" value="Genomic_DNA"/>
</dbReference>
<dbReference type="Proteomes" id="UP000503820">
    <property type="component" value="Unassembled WGS sequence"/>
</dbReference>
<protein>
    <submittedName>
        <fullName evidence="2">Uncharacterized protein</fullName>
    </submittedName>
</protein>
<proteinExistence type="predicted"/>
<feature type="transmembrane region" description="Helical" evidence="1">
    <location>
        <begin position="25"/>
        <end position="54"/>
    </location>
</feature>
<comment type="caution">
    <text evidence="2">The sequence shown here is derived from an EMBL/GenBank/DDBJ whole genome shotgun (WGS) entry which is preliminary data.</text>
</comment>
<name>A0A7J0BS39_9BACT</name>
<keyword evidence="3" id="KW-1185">Reference proteome</keyword>
<dbReference type="AlphaFoldDB" id="A0A7J0BS39"/>
<evidence type="ECO:0000313" key="2">
    <source>
        <dbReference type="EMBL" id="GFM36490.1"/>
    </source>
</evidence>
<accession>A0A7J0BS39</accession>
<organism evidence="2 3">
    <name type="scientific">Desulfovibrio psychrotolerans</name>
    <dbReference type="NCBI Taxonomy" id="415242"/>
    <lineage>
        <taxon>Bacteria</taxon>
        <taxon>Pseudomonadati</taxon>
        <taxon>Thermodesulfobacteriota</taxon>
        <taxon>Desulfovibrionia</taxon>
        <taxon>Desulfovibrionales</taxon>
        <taxon>Desulfovibrionaceae</taxon>
        <taxon>Desulfovibrio</taxon>
    </lineage>
</organism>
<evidence type="ECO:0000256" key="1">
    <source>
        <dbReference type="SAM" id="Phobius"/>
    </source>
</evidence>
<sequence>MTEHRTVAAGFIPARITKEQAKDTGMAMVLICLIVGLFGLWQYAFAAATALLVVTMTWPPAFTPVAKVWLGFSHLLGTVMSKVLLSLVFVAVVVPVAMLRRAMGKDSLALRQWKKDTGTAFAVRDHTYTPRDIEMPF</sequence>
<keyword evidence="1" id="KW-0812">Transmembrane</keyword>
<dbReference type="RefSeq" id="WP_174409163.1">
    <property type="nucleotide sequence ID" value="NZ_BLVP01000006.1"/>
</dbReference>
<gene>
    <name evidence="2" type="ORF">DSM19430T_11740</name>
</gene>
<keyword evidence="1" id="KW-0472">Membrane</keyword>
<reference evidence="2 3" key="1">
    <citation type="submission" date="2020-05" db="EMBL/GenBank/DDBJ databases">
        <title>Draft genome sequence of Desulfovibrio psychrotolerans JS1T.</title>
        <authorList>
            <person name="Ueno A."/>
            <person name="Tamazawa S."/>
            <person name="Tamamura S."/>
            <person name="Murakami T."/>
            <person name="Kiyama T."/>
            <person name="Inomata H."/>
            <person name="Amano Y."/>
            <person name="Miyakawa K."/>
            <person name="Tamaki H."/>
            <person name="Naganuma T."/>
            <person name="Kaneko K."/>
        </authorList>
    </citation>
    <scope>NUCLEOTIDE SEQUENCE [LARGE SCALE GENOMIC DNA]</scope>
    <source>
        <strain evidence="2 3">JS1</strain>
    </source>
</reference>
<keyword evidence="1" id="KW-1133">Transmembrane helix</keyword>
<evidence type="ECO:0000313" key="3">
    <source>
        <dbReference type="Proteomes" id="UP000503820"/>
    </source>
</evidence>
<feature type="transmembrane region" description="Helical" evidence="1">
    <location>
        <begin position="74"/>
        <end position="99"/>
    </location>
</feature>
<dbReference type="Pfam" id="PF19588">
    <property type="entry name" value="SxtJ"/>
    <property type="match status" value="1"/>
</dbReference>